<dbReference type="EMBL" id="CACSIP010000034">
    <property type="protein sequence ID" value="CAA0128267.1"/>
    <property type="molecule type" value="Genomic_DNA"/>
</dbReference>
<evidence type="ECO:0000313" key="2">
    <source>
        <dbReference type="EMBL" id="CAA0128267.1"/>
    </source>
</evidence>
<evidence type="ECO:0000313" key="3">
    <source>
        <dbReference type="Proteomes" id="UP000430146"/>
    </source>
</evidence>
<dbReference type="Pfam" id="PF00535">
    <property type="entry name" value="Glycos_transf_2"/>
    <property type="match status" value="1"/>
</dbReference>
<evidence type="ECO:0000259" key="1">
    <source>
        <dbReference type="Pfam" id="PF00535"/>
    </source>
</evidence>
<dbReference type="RefSeq" id="WP_159233165.1">
    <property type="nucleotide sequence ID" value="NZ_CACSIP010000034.1"/>
</dbReference>
<dbReference type="InterPro" id="IPR029044">
    <property type="entry name" value="Nucleotide-diphossugar_trans"/>
</dbReference>
<dbReference type="CDD" id="cd06433">
    <property type="entry name" value="GT_2_WfgS_like"/>
    <property type="match status" value="1"/>
</dbReference>
<keyword evidence="2" id="KW-0808">Transferase</keyword>
<gene>
    <name evidence="2" type="ORF">AELLOGFF_01231</name>
</gene>
<dbReference type="EC" id="2.4.-.-" evidence="2"/>
<feature type="domain" description="Glycosyltransferase 2-like" evidence="1">
    <location>
        <begin position="5"/>
        <end position="104"/>
    </location>
</feature>
<keyword evidence="3" id="KW-1185">Reference proteome</keyword>
<dbReference type="PANTHER" id="PTHR43685">
    <property type="entry name" value="GLYCOSYLTRANSFERASE"/>
    <property type="match status" value="1"/>
</dbReference>
<dbReference type="AlphaFoldDB" id="A0A5S9R502"/>
<dbReference type="GO" id="GO:0016757">
    <property type="term" value="F:glycosyltransferase activity"/>
    <property type="evidence" value="ECO:0007669"/>
    <property type="project" value="UniProtKB-KW"/>
</dbReference>
<dbReference type="PANTHER" id="PTHR43685:SF2">
    <property type="entry name" value="GLYCOSYLTRANSFERASE 2-LIKE DOMAIN-CONTAINING PROTEIN"/>
    <property type="match status" value="1"/>
</dbReference>
<dbReference type="InterPro" id="IPR050834">
    <property type="entry name" value="Glycosyltransf_2"/>
</dbReference>
<sequence>MTLFSIITISYQNRDGLRSTVESAVAQTFRDFEHIVVDGGSTDGSAEWLAECFDGMWTSEPDGGRYDAMNRGAARATGEYLWFLHSGDVFGDSTVLQRVAEAIRTAPGGPPDWLYGLARVVDPDGTLRGIIGFAPFTMFNFAILQRPLPHQATAMKTALFRQLGGYDERYPVSADQVLLMRLANLSPPLALADFLCDFDSTGLSSNRSWWQTWKDDHATLGYLDHPVTGSSRLDRTLTFTYSSVRHLARSARDRVVARRASR</sequence>
<organism evidence="2 3">
    <name type="scientific">Mycolicibacterium vanbaalenii</name>
    <name type="common">Mycobacterium vanbaalenii</name>
    <dbReference type="NCBI Taxonomy" id="110539"/>
    <lineage>
        <taxon>Bacteria</taxon>
        <taxon>Bacillati</taxon>
        <taxon>Actinomycetota</taxon>
        <taxon>Actinomycetes</taxon>
        <taxon>Mycobacteriales</taxon>
        <taxon>Mycobacteriaceae</taxon>
        <taxon>Mycolicibacterium</taxon>
    </lineage>
</organism>
<dbReference type="SUPFAM" id="SSF53448">
    <property type="entry name" value="Nucleotide-diphospho-sugar transferases"/>
    <property type="match status" value="1"/>
</dbReference>
<reference evidence="2 3" key="1">
    <citation type="submission" date="2019-11" db="EMBL/GenBank/DDBJ databases">
        <authorList>
            <person name="Holert J."/>
        </authorList>
    </citation>
    <scope>NUCLEOTIDE SEQUENCE [LARGE SCALE GENOMIC DNA]</scope>
    <source>
        <strain evidence="2">BC8_1</strain>
    </source>
</reference>
<dbReference type="OrthoDB" id="9788101at2"/>
<dbReference type="Proteomes" id="UP000430146">
    <property type="component" value="Unassembled WGS sequence"/>
</dbReference>
<proteinExistence type="predicted"/>
<dbReference type="InterPro" id="IPR001173">
    <property type="entry name" value="Glyco_trans_2-like"/>
</dbReference>
<protein>
    <submittedName>
        <fullName evidence="2">Putative glycosyltransferase</fullName>
        <ecNumber evidence="2">2.4.-.-</ecNumber>
    </submittedName>
</protein>
<dbReference type="Gene3D" id="3.90.550.10">
    <property type="entry name" value="Spore Coat Polysaccharide Biosynthesis Protein SpsA, Chain A"/>
    <property type="match status" value="1"/>
</dbReference>
<keyword evidence="2" id="KW-0328">Glycosyltransferase</keyword>
<accession>A0A5S9R502</accession>
<name>A0A5S9R502_MYCVN</name>